<keyword evidence="2" id="KW-0732">Signal</keyword>
<feature type="region of interest" description="Disordered" evidence="1">
    <location>
        <begin position="86"/>
        <end position="109"/>
    </location>
</feature>
<feature type="compositionally biased region" description="Polar residues" evidence="1">
    <location>
        <begin position="86"/>
        <end position="102"/>
    </location>
</feature>
<evidence type="ECO:0000256" key="2">
    <source>
        <dbReference type="SAM" id="SignalP"/>
    </source>
</evidence>
<gene>
    <name evidence="3" type="ORF">AYO28_23880</name>
</gene>
<evidence type="ECO:0008006" key="5">
    <source>
        <dbReference type="Google" id="ProtNLM"/>
    </source>
</evidence>
<dbReference type="EMBL" id="LUCV01000033">
    <property type="protein sequence ID" value="OAI88315.1"/>
    <property type="molecule type" value="Genomic_DNA"/>
</dbReference>
<evidence type="ECO:0000256" key="1">
    <source>
        <dbReference type="SAM" id="MobiDB-lite"/>
    </source>
</evidence>
<dbReference type="RefSeq" id="WP_064303774.1">
    <property type="nucleotide sequence ID" value="NZ_LUCV01000033.1"/>
</dbReference>
<comment type="caution">
    <text evidence="3">The sequence shown here is derived from an EMBL/GenBank/DDBJ whole genome shotgun (WGS) entry which is preliminary data.</text>
</comment>
<feature type="signal peptide" evidence="2">
    <location>
        <begin position="1"/>
        <end position="20"/>
    </location>
</feature>
<organism evidence="3 4">
    <name type="scientific">Pseudomonas putida</name>
    <name type="common">Arthrobacter siderocapsulatus</name>
    <dbReference type="NCBI Taxonomy" id="303"/>
    <lineage>
        <taxon>Bacteria</taxon>
        <taxon>Pseudomonadati</taxon>
        <taxon>Pseudomonadota</taxon>
        <taxon>Gammaproteobacteria</taxon>
        <taxon>Pseudomonadales</taxon>
        <taxon>Pseudomonadaceae</taxon>
        <taxon>Pseudomonas</taxon>
    </lineage>
</organism>
<feature type="chain" id="PRO_5008073595" description="Lipoprotein" evidence="2">
    <location>
        <begin position="21"/>
        <end position="142"/>
    </location>
</feature>
<name>A0A177SHK5_PSEPU</name>
<dbReference type="AlphaFoldDB" id="A0A177SHK5"/>
<evidence type="ECO:0000313" key="3">
    <source>
        <dbReference type="EMBL" id="OAI88315.1"/>
    </source>
</evidence>
<proteinExistence type="predicted"/>
<sequence length="142" mass="15529">MHTPALLLILASLASGTVLADACQVTTRSSSAAVPEVETRTCYRLEGMPDEAIDWSCSSENKEMLTTLKQRVPRCPDQEIGQCTAPLTQESLANPKATSNDPQAARPQVPNDARVVTYYYDTRNQGQARIDCEKAGGTWRMP</sequence>
<reference evidence="3 4" key="1">
    <citation type="submission" date="2016-03" db="EMBL/GenBank/DDBJ databases">
        <title>Draft Genome Assembly of Pseudomonas putida strain CBF10-2.</title>
        <authorList>
            <person name="Iyer R.S."/>
            <person name="Damania A."/>
        </authorList>
    </citation>
    <scope>NUCLEOTIDE SEQUENCE [LARGE SCALE GENOMIC DNA]</scope>
    <source>
        <strain evidence="3 4">CBF10-2</strain>
    </source>
</reference>
<protein>
    <recommendedName>
        <fullName evidence="5">Lipoprotein</fullName>
    </recommendedName>
</protein>
<accession>A0A177SHK5</accession>
<evidence type="ECO:0000313" key="4">
    <source>
        <dbReference type="Proteomes" id="UP000077752"/>
    </source>
</evidence>
<dbReference type="Proteomes" id="UP000077752">
    <property type="component" value="Unassembled WGS sequence"/>
</dbReference>